<keyword evidence="5" id="KW-1185">Reference proteome</keyword>
<accession>A0ABR0K2I4</accession>
<keyword evidence="2" id="KW-0732">Signal</keyword>
<evidence type="ECO:0000259" key="3">
    <source>
        <dbReference type="PROSITE" id="PS51212"/>
    </source>
</evidence>
<feature type="signal peptide" evidence="2">
    <location>
        <begin position="1"/>
        <end position="23"/>
    </location>
</feature>
<feature type="domain" description="WSC" evidence="3">
    <location>
        <begin position="601"/>
        <end position="698"/>
    </location>
</feature>
<dbReference type="InterPro" id="IPR002889">
    <property type="entry name" value="WSC_carb-bd"/>
</dbReference>
<dbReference type="PROSITE" id="PS51212">
    <property type="entry name" value="WSC"/>
    <property type="match status" value="3"/>
</dbReference>
<sequence>MATISLSMTRLLTLVAGFRVVDAFWRMDCGVIQLGRVDPIITPGNVSGHVHIVAGPNIQADKSAYWTPYMYYKRADGTFVNVPQGGLIVYYLGRGQGKATSFPPGFQMVSGNPSLRAYDNSTMTYGDVNNPSRPVADRASFNCINYATPAPETPGFPTIMDCPQGLRAQIQFQSCWDGVNLYKSDQSHVAYLSQVDNGICPPTHPVLLPHLFYEVYYSIDQVDTSDGGKFMLANGDMTGYSYHGDFMNGWDPAVQADAVQNCLASTGSGTIDDCPVLKDSNDPQSGSNCPQQPALVDEQTTGILSALPGCNTPSAGPAPAPGKVCPAKLVAPNTAMDGQTRQVPTPGKTIVAFGSDSATYKGCYVDSTGARALVGASYADANNMTTQTCGTFCQSKGFSVFGTEYAGECYCGNTIATANATQSECSMACKGDLFSYCGGPDRLSVWTISSAASSTTSISSAPSTTSSKQTTSTLTTTSATTVVGPTVSGADYLGCYSDTVSSRTLTGYYSNSGSQTLDTCAAAAIANNYRYFGVEYGSECFAGNTIASSARSGSSCSMKCGGNSSQICGGSNAISMFQNKAFIVASNKQLISVKSTSAAASYNYVGCYTDAAGTKRTLTEYSFTDGSMTVEMCLTACFSRGFSWAGTEYANECYCGSGGISNGAIVASGGDGDCSMRCAGDRTEWCGAGSRITVYKKTAT</sequence>
<gene>
    <name evidence="4" type="ORF">LTR24_007703</name>
</gene>
<dbReference type="PANTHER" id="PTHR43662:SF3">
    <property type="entry name" value="DOMAIN PROTEIN, PUTATIVE (AFU_ORTHOLOGUE AFUA_6G11970)-RELATED"/>
    <property type="match status" value="1"/>
</dbReference>
<feature type="region of interest" description="Disordered" evidence="1">
    <location>
        <begin position="455"/>
        <end position="475"/>
    </location>
</feature>
<dbReference type="SMART" id="SM00321">
    <property type="entry name" value="WSC"/>
    <property type="match status" value="3"/>
</dbReference>
<name>A0ABR0K2I4_9EURO</name>
<evidence type="ECO:0000313" key="4">
    <source>
        <dbReference type="EMBL" id="KAK5083350.1"/>
    </source>
</evidence>
<dbReference type="Proteomes" id="UP001345013">
    <property type="component" value="Unassembled WGS sequence"/>
</dbReference>
<dbReference type="Pfam" id="PF09362">
    <property type="entry name" value="DUF1996"/>
    <property type="match status" value="1"/>
</dbReference>
<organism evidence="4 5">
    <name type="scientific">Lithohypha guttulata</name>
    <dbReference type="NCBI Taxonomy" id="1690604"/>
    <lineage>
        <taxon>Eukaryota</taxon>
        <taxon>Fungi</taxon>
        <taxon>Dikarya</taxon>
        <taxon>Ascomycota</taxon>
        <taxon>Pezizomycotina</taxon>
        <taxon>Eurotiomycetes</taxon>
        <taxon>Chaetothyriomycetidae</taxon>
        <taxon>Chaetothyriales</taxon>
        <taxon>Trichomeriaceae</taxon>
        <taxon>Lithohypha</taxon>
    </lineage>
</organism>
<evidence type="ECO:0000256" key="1">
    <source>
        <dbReference type="SAM" id="MobiDB-lite"/>
    </source>
</evidence>
<dbReference type="InterPro" id="IPR018535">
    <property type="entry name" value="DUF1996"/>
</dbReference>
<evidence type="ECO:0000256" key="2">
    <source>
        <dbReference type="SAM" id="SignalP"/>
    </source>
</evidence>
<proteinExistence type="predicted"/>
<dbReference type="Pfam" id="PF01822">
    <property type="entry name" value="WSC"/>
    <property type="match status" value="3"/>
</dbReference>
<feature type="domain" description="WSC" evidence="3">
    <location>
        <begin position="357"/>
        <end position="449"/>
    </location>
</feature>
<comment type="caution">
    <text evidence="4">The sequence shown here is derived from an EMBL/GenBank/DDBJ whole genome shotgun (WGS) entry which is preliminary data.</text>
</comment>
<evidence type="ECO:0000313" key="5">
    <source>
        <dbReference type="Proteomes" id="UP001345013"/>
    </source>
</evidence>
<dbReference type="PANTHER" id="PTHR43662">
    <property type="match status" value="1"/>
</dbReference>
<feature type="chain" id="PRO_5045318301" description="WSC domain-containing protein" evidence="2">
    <location>
        <begin position="24"/>
        <end position="700"/>
    </location>
</feature>
<feature type="domain" description="WSC" evidence="3">
    <location>
        <begin position="489"/>
        <end position="580"/>
    </location>
</feature>
<reference evidence="4 5" key="1">
    <citation type="submission" date="2023-08" db="EMBL/GenBank/DDBJ databases">
        <title>Black Yeasts Isolated from many extreme environments.</title>
        <authorList>
            <person name="Coleine C."/>
            <person name="Stajich J.E."/>
            <person name="Selbmann L."/>
        </authorList>
    </citation>
    <scope>NUCLEOTIDE SEQUENCE [LARGE SCALE GENOMIC DNA]</scope>
    <source>
        <strain evidence="4 5">CCFEE 5885</strain>
    </source>
</reference>
<dbReference type="EMBL" id="JAVRRG010000120">
    <property type="protein sequence ID" value="KAK5083350.1"/>
    <property type="molecule type" value="Genomic_DNA"/>
</dbReference>
<protein>
    <recommendedName>
        <fullName evidence="3">WSC domain-containing protein</fullName>
    </recommendedName>
</protein>